<evidence type="ECO:0000313" key="3">
    <source>
        <dbReference type="EMBL" id="CAD0085290.1"/>
    </source>
</evidence>
<dbReference type="EMBL" id="CAIJEN010000004">
    <property type="protein sequence ID" value="CAD0085290.1"/>
    <property type="molecule type" value="Genomic_DNA"/>
</dbReference>
<dbReference type="Proteomes" id="UP000716446">
    <property type="component" value="Unassembled WGS sequence"/>
</dbReference>
<gene>
    <name evidence="3" type="ORF">AWRI4619_LOCUS3728</name>
</gene>
<dbReference type="AlphaFoldDB" id="A0A9N8JHW3"/>
<accession>A0A9N8JHW3</accession>
<name>A0A9N8JHW3_9PEZI</name>
<evidence type="ECO:0000256" key="2">
    <source>
        <dbReference type="SAM" id="SignalP"/>
    </source>
</evidence>
<comment type="caution">
    <text evidence="3">The sequence shown here is derived from an EMBL/GenBank/DDBJ whole genome shotgun (WGS) entry which is preliminary data.</text>
</comment>
<protein>
    <recommendedName>
        <fullName evidence="5">Apple domain-containing protein</fullName>
    </recommendedName>
</protein>
<keyword evidence="2" id="KW-0732">Signal</keyword>
<evidence type="ECO:0000256" key="1">
    <source>
        <dbReference type="SAM" id="MobiDB-lite"/>
    </source>
</evidence>
<proteinExistence type="predicted"/>
<feature type="region of interest" description="Disordered" evidence="1">
    <location>
        <begin position="504"/>
        <end position="529"/>
    </location>
</feature>
<feature type="compositionally biased region" description="Low complexity" evidence="1">
    <location>
        <begin position="361"/>
        <end position="372"/>
    </location>
</feature>
<keyword evidence="4" id="KW-1185">Reference proteome</keyword>
<feature type="compositionally biased region" description="Low complexity" evidence="1">
    <location>
        <begin position="336"/>
        <end position="354"/>
    </location>
</feature>
<sequence>MRTSFGLAAASILTAATALANNGTIQTVTVTHTSWSTMISTVPCPTPATVTLCNDQCTTLPSAIANNADIVYQTISQYQAGQVLEIGGSVTTLAQATTLTLDQTISNLVLVPDFVTDNAYTASVSITDVVYPSSMTGMSGQVVTCQTGTTTIGGDGVILTDCPCTVQSTVLELTATSIGAVPTALVPSVNYIVKIIYIYVIESIVEQAPTTITTTATSILTTIQTETATDIVTTTNVATPRPTMVTMENVTFLLEYDTSYDGVAVGNLRKRQASTLAGISFELSTCLARCAQQADCVATSLDENTSSCSPLARFNAQSRRNADGNIFAIVIFRPSASTGPSVSTSSLASTSLPRSTDRAGSSVSTDSLVSTSPGVVTRSSISMTLITTTNSDTTSIDPISESSSRISLSSALYPMTNCSLASTTSRSSERSSSSVSVAVSVSSSVITRSTSISSSEPVLVFVSSSNSNALPSTTNSSTISTTSTFSSMSSLSAFSDTTFSSAASSSGTTSINPISSSSSSTPSLSSMSSVTNSSTVSTTSASITSSSSVAPFNGCAVASDIAGYAPAMSYCSSAYPLTASTSSFDATTTEIVTTVAPATTIFSNVTLTAETRVQTNEATITETSYFSTELTVTDTTTISHPEEANNNANPEASIFSSIMARPSSDIAQVCSCLQTPMTTTITNTQTASSTTTITPIISGNYTITPPIMTLQITETNTETISVTTVIATTTSTEVVTATATPSAGAGVEQSIVTVTSSYASTYTTVQTTPTTNIETVTTCTVGTVSPVEIVKTRSIRPLAHTTASNATM</sequence>
<organism evidence="3 4">
    <name type="scientific">Aureobasidium vineae</name>
    <dbReference type="NCBI Taxonomy" id="2773715"/>
    <lineage>
        <taxon>Eukaryota</taxon>
        <taxon>Fungi</taxon>
        <taxon>Dikarya</taxon>
        <taxon>Ascomycota</taxon>
        <taxon>Pezizomycotina</taxon>
        <taxon>Dothideomycetes</taxon>
        <taxon>Dothideomycetidae</taxon>
        <taxon>Dothideales</taxon>
        <taxon>Saccotheciaceae</taxon>
        <taxon>Aureobasidium</taxon>
    </lineage>
</organism>
<evidence type="ECO:0000313" key="4">
    <source>
        <dbReference type="Proteomes" id="UP000716446"/>
    </source>
</evidence>
<feature type="region of interest" description="Disordered" evidence="1">
    <location>
        <begin position="336"/>
        <end position="373"/>
    </location>
</feature>
<reference evidence="3" key="1">
    <citation type="submission" date="2020-06" db="EMBL/GenBank/DDBJ databases">
        <authorList>
            <person name="Onetto C."/>
        </authorList>
    </citation>
    <scope>NUCLEOTIDE SEQUENCE</scope>
</reference>
<evidence type="ECO:0008006" key="5">
    <source>
        <dbReference type="Google" id="ProtNLM"/>
    </source>
</evidence>
<feature type="chain" id="PRO_5040238559" description="Apple domain-containing protein" evidence="2">
    <location>
        <begin position="21"/>
        <end position="808"/>
    </location>
</feature>
<feature type="signal peptide" evidence="2">
    <location>
        <begin position="1"/>
        <end position="20"/>
    </location>
</feature>